<gene>
    <name evidence="2" type="ORF">A3B34_01795</name>
</gene>
<feature type="transmembrane region" description="Helical" evidence="1">
    <location>
        <begin position="20"/>
        <end position="40"/>
    </location>
</feature>
<keyword evidence="1" id="KW-1133">Transmembrane helix</keyword>
<comment type="caution">
    <text evidence="2">The sequence shown here is derived from an EMBL/GenBank/DDBJ whole genome shotgun (WGS) entry which is preliminary data.</text>
</comment>
<evidence type="ECO:0000256" key="1">
    <source>
        <dbReference type="SAM" id="Phobius"/>
    </source>
</evidence>
<keyword evidence="1" id="KW-0472">Membrane</keyword>
<dbReference type="Proteomes" id="UP000176510">
    <property type="component" value="Unassembled WGS sequence"/>
</dbReference>
<dbReference type="EMBL" id="MHQR01000006">
    <property type="protein sequence ID" value="OHA08088.1"/>
    <property type="molecule type" value="Genomic_DNA"/>
</dbReference>
<dbReference type="STRING" id="1802279.A3B34_01795"/>
<evidence type="ECO:0000313" key="3">
    <source>
        <dbReference type="Proteomes" id="UP000176510"/>
    </source>
</evidence>
<reference evidence="2 3" key="1">
    <citation type="journal article" date="2016" name="Nat. Commun.">
        <title>Thousands of microbial genomes shed light on interconnected biogeochemical processes in an aquifer system.</title>
        <authorList>
            <person name="Anantharaman K."/>
            <person name="Brown C.T."/>
            <person name="Hug L.A."/>
            <person name="Sharon I."/>
            <person name="Castelle C.J."/>
            <person name="Probst A.J."/>
            <person name="Thomas B.C."/>
            <person name="Singh A."/>
            <person name="Wilkins M.J."/>
            <person name="Karaoz U."/>
            <person name="Brodie E.L."/>
            <person name="Williams K.H."/>
            <person name="Hubbard S.S."/>
            <person name="Banfield J.F."/>
        </authorList>
    </citation>
    <scope>NUCLEOTIDE SEQUENCE [LARGE SCALE GENOMIC DNA]</scope>
</reference>
<sequence>MKTSKREWISFETKDRLLLYGLPIMMVASLIVMICYLVFVPDDPEHTWLAYLFGAGLGQLLRKLHQAMRGDLD</sequence>
<accession>A0A1G2L8X5</accession>
<evidence type="ECO:0000313" key="2">
    <source>
        <dbReference type="EMBL" id="OHA08088.1"/>
    </source>
</evidence>
<dbReference type="AlphaFoldDB" id="A0A1G2L8X5"/>
<name>A0A1G2L8X5_9BACT</name>
<keyword evidence="1" id="KW-0812">Transmembrane</keyword>
<organism evidence="2 3">
    <name type="scientific">Candidatus Sungbacteria bacterium RIFCSPLOWO2_01_FULL_54_21</name>
    <dbReference type="NCBI Taxonomy" id="1802279"/>
    <lineage>
        <taxon>Bacteria</taxon>
        <taxon>Candidatus Sungiibacteriota</taxon>
    </lineage>
</organism>
<protein>
    <submittedName>
        <fullName evidence="2">Uncharacterized protein</fullName>
    </submittedName>
</protein>
<proteinExistence type="predicted"/>